<gene>
    <name evidence="4" type="ORF">CHO01_27480</name>
    <name evidence="5" type="ORF">HNR08_000058</name>
</gene>
<dbReference type="AlphaFoldDB" id="A0A511FEL9"/>
<dbReference type="InterPro" id="IPR002372">
    <property type="entry name" value="PQQ_rpt_dom"/>
</dbReference>
<dbReference type="InterPro" id="IPR015943">
    <property type="entry name" value="WD40/YVTN_repeat-like_dom_sf"/>
</dbReference>
<evidence type="ECO:0000256" key="2">
    <source>
        <dbReference type="SAM" id="Phobius"/>
    </source>
</evidence>
<feature type="region of interest" description="Disordered" evidence="1">
    <location>
        <begin position="129"/>
        <end position="153"/>
    </location>
</feature>
<dbReference type="RefSeq" id="WP_146838900.1">
    <property type="nucleotide sequence ID" value="NZ_BJVQ01000043.1"/>
</dbReference>
<evidence type="ECO:0000256" key="1">
    <source>
        <dbReference type="SAM" id="MobiDB-lite"/>
    </source>
</evidence>
<dbReference type="Proteomes" id="UP000564629">
    <property type="component" value="Unassembled WGS sequence"/>
</dbReference>
<evidence type="ECO:0000313" key="5">
    <source>
        <dbReference type="EMBL" id="MBB5471322.1"/>
    </source>
</evidence>
<organism evidence="4 6">
    <name type="scientific">Cellulomonas hominis</name>
    <dbReference type="NCBI Taxonomy" id="156981"/>
    <lineage>
        <taxon>Bacteria</taxon>
        <taxon>Bacillati</taxon>
        <taxon>Actinomycetota</taxon>
        <taxon>Actinomycetes</taxon>
        <taxon>Micrococcales</taxon>
        <taxon>Cellulomonadaceae</taxon>
        <taxon>Cellulomonas</taxon>
    </lineage>
</organism>
<accession>A0A511FEL9</accession>
<dbReference type="PROSITE" id="PS51318">
    <property type="entry name" value="TAT"/>
    <property type="match status" value="1"/>
</dbReference>
<dbReference type="InterPro" id="IPR006311">
    <property type="entry name" value="TAT_signal"/>
</dbReference>
<keyword evidence="2" id="KW-0812">Transmembrane</keyword>
<reference evidence="5 7" key="2">
    <citation type="submission" date="2020-08" db="EMBL/GenBank/DDBJ databases">
        <title>Sequencing the genomes of 1000 actinobacteria strains.</title>
        <authorList>
            <person name="Klenk H.-P."/>
        </authorList>
    </citation>
    <scope>NUCLEOTIDE SEQUENCE [LARGE SCALE GENOMIC DNA]</scope>
    <source>
        <strain evidence="5 7">DSM 9581</strain>
    </source>
</reference>
<dbReference type="InterPro" id="IPR011047">
    <property type="entry name" value="Quinoprotein_ADH-like_sf"/>
</dbReference>
<keyword evidence="2" id="KW-1133">Transmembrane helix</keyword>
<keyword evidence="2" id="KW-0472">Membrane</keyword>
<protein>
    <submittedName>
        <fullName evidence="5">Outer membrane protein assembly factor BamB</fullName>
    </submittedName>
</protein>
<dbReference type="EMBL" id="BJVQ01000043">
    <property type="protein sequence ID" value="GEL47632.1"/>
    <property type="molecule type" value="Genomic_DNA"/>
</dbReference>
<proteinExistence type="predicted"/>
<sequence length="485" mass="50236">MGDRMQDVELEPLDAPAPGTAPAVRRLRLTRRHLLRGGAVALVLVAAVVGTQLVLDARAGDRVAAARAVPGVIGYDVDRDLTATPAPTLLGLDAGEVRVLPVVGPDRLPAVQGLDAATGDVRWETSLAGAEGTQGAQPPEGGPQEWPSCSTGGPDVRRVTCLVVDRLPPTGDDTDGWMLGAPARTRLVTLDTATGAVLAEREMAPAASAQTAGGDLVVVEVSGGVVRLSAEDAVTGRVRWSTGLPADPGTVDGQTESLPQLQVTDAHVVTTCGPYSWAARRSDGILEAAGSAVQVGRGDRLVVTGADGLTRLGGADGTGDAVAVGAPAWFTVDDGSSPGLELLTDLGGTTQRLRAVDHATGVPAWETELPGTTGVSLILLRDVLYGADAEDVWALDVATGVTRWRSPRNPGGADPDGFWPWPMTDGRRLLMGVRTSEDADALRAWSLDSGERLWTTPLPQAGRGGLVVLDHVLYGTWEDPVRLGG</sequence>
<evidence type="ECO:0000313" key="7">
    <source>
        <dbReference type="Proteomes" id="UP000564629"/>
    </source>
</evidence>
<dbReference type="Pfam" id="PF13360">
    <property type="entry name" value="PQQ_2"/>
    <property type="match status" value="1"/>
</dbReference>
<feature type="domain" description="Pyrrolo-quinoline quinone repeat" evidence="3">
    <location>
        <begin position="111"/>
        <end position="405"/>
    </location>
</feature>
<name>A0A511FEL9_9CELL</name>
<dbReference type="OrthoDB" id="4826034at2"/>
<evidence type="ECO:0000313" key="4">
    <source>
        <dbReference type="EMBL" id="GEL47632.1"/>
    </source>
</evidence>
<reference evidence="4 6" key="1">
    <citation type="submission" date="2019-07" db="EMBL/GenBank/DDBJ databases">
        <title>Whole genome shotgun sequence of Cellulomonas hominis NBRC 16055.</title>
        <authorList>
            <person name="Hosoyama A."/>
            <person name="Uohara A."/>
            <person name="Ohji S."/>
            <person name="Ichikawa N."/>
        </authorList>
    </citation>
    <scope>NUCLEOTIDE SEQUENCE [LARGE SCALE GENOMIC DNA]</scope>
    <source>
        <strain evidence="4 6">NBRC 16055</strain>
    </source>
</reference>
<feature type="transmembrane region" description="Helical" evidence="2">
    <location>
        <begin position="34"/>
        <end position="55"/>
    </location>
</feature>
<dbReference type="EMBL" id="JACHDN010000001">
    <property type="protein sequence ID" value="MBB5471322.1"/>
    <property type="molecule type" value="Genomic_DNA"/>
</dbReference>
<dbReference type="SUPFAM" id="SSF50998">
    <property type="entry name" value="Quinoprotein alcohol dehydrogenase-like"/>
    <property type="match status" value="1"/>
</dbReference>
<dbReference type="Proteomes" id="UP000321723">
    <property type="component" value="Unassembled WGS sequence"/>
</dbReference>
<evidence type="ECO:0000259" key="3">
    <source>
        <dbReference type="Pfam" id="PF13360"/>
    </source>
</evidence>
<comment type="caution">
    <text evidence="4">The sequence shown here is derived from an EMBL/GenBank/DDBJ whole genome shotgun (WGS) entry which is preliminary data.</text>
</comment>
<keyword evidence="6" id="KW-1185">Reference proteome</keyword>
<dbReference type="Gene3D" id="2.130.10.10">
    <property type="entry name" value="YVTN repeat-like/Quinoprotein amine dehydrogenase"/>
    <property type="match status" value="2"/>
</dbReference>
<evidence type="ECO:0000313" key="6">
    <source>
        <dbReference type="Proteomes" id="UP000321723"/>
    </source>
</evidence>